<gene>
    <name evidence="2" type="ORF">GSH16_03135</name>
</gene>
<protein>
    <recommendedName>
        <fullName evidence="4">DUF2158 domain-containing protein</fullName>
    </recommendedName>
</protein>
<keyword evidence="3" id="KW-1185">Reference proteome</keyword>
<name>A0A6B0TRR4_9RHOB</name>
<feature type="compositionally biased region" description="Basic and acidic residues" evidence="1">
    <location>
        <begin position="52"/>
        <end position="92"/>
    </location>
</feature>
<dbReference type="AlphaFoldDB" id="A0A6B0TRR4"/>
<dbReference type="Proteomes" id="UP000436016">
    <property type="component" value="Unassembled WGS sequence"/>
</dbReference>
<feature type="region of interest" description="Disordered" evidence="1">
    <location>
        <begin position="52"/>
        <end position="101"/>
    </location>
</feature>
<dbReference type="RefSeq" id="WP_160851793.1">
    <property type="nucleotide sequence ID" value="NZ_WUWG01000001.1"/>
</dbReference>
<evidence type="ECO:0000256" key="1">
    <source>
        <dbReference type="SAM" id="MobiDB-lite"/>
    </source>
</evidence>
<organism evidence="2 3">
    <name type="scientific">Oceanomicrobium pacificus</name>
    <dbReference type="NCBI Taxonomy" id="2692916"/>
    <lineage>
        <taxon>Bacteria</taxon>
        <taxon>Pseudomonadati</taxon>
        <taxon>Pseudomonadota</taxon>
        <taxon>Alphaproteobacteria</taxon>
        <taxon>Rhodobacterales</taxon>
        <taxon>Paracoccaceae</taxon>
        <taxon>Oceanomicrobium</taxon>
    </lineage>
</organism>
<dbReference type="EMBL" id="WUWG01000001">
    <property type="protein sequence ID" value="MXU64428.1"/>
    <property type="molecule type" value="Genomic_DNA"/>
</dbReference>
<accession>A0A6B0TRR4</accession>
<comment type="caution">
    <text evidence="2">The sequence shown here is derived from an EMBL/GenBank/DDBJ whole genome shotgun (WGS) entry which is preliminary data.</text>
</comment>
<evidence type="ECO:0008006" key="4">
    <source>
        <dbReference type="Google" id="ProtNLM"/>
    </source>
</evidence>
<proteinExistence type="predicted"/>
<sequence>MSNFEIGDIVVLTAGSMRMAVEAVEGDEVKTVWAHEGSVGRDSFNAKLLRKWEAREDDRGGRSGGRDFGNKGGGDRRPSDKPRGKPGWDGKPREKKFFRKD</sequence>
<reference evidence="2 3" key="1">
    <citation type="submission" date="2019-12" db="EMBL/GenBank/DDBJ databases">
        <title>Strain KN286 was isolated from seawater, which was collected from Caroline Seamount in the tropical western Pacific.</title>
        <authorList>
            <person name="Wang Q."/>
        </authorList>
    </citation>
    <scope>NUCLEOTIDE SEQUENCE [LARGE SCALE GENOMIC DNA]</scope>
    <source>
        <strain evidence="2 3">KN286</strain>
    </source>
</reference>
<evidence type="ECO:0000313" key="2">
    <source>
        <dbReference type="EMBL" id="MXU64428.1"/>
    </source>
</evidence>
<evidence type="ECO:0000313" key="3">
    <source>
        <dbReference type="Proteomes" id="UP000436016"/>
    </source>
</evidence>